<feature type="compositionally biased region" description="Gly residues" evidence="2">
    <location>
        <begin position="119"/>
        <end position="129"/>
    </location>
</feature>
<gene>
    <name evidence="3" type="ORF">D3093_30595</name>
</gene>
<evidence type="ECO:0000313" key="4">
    <source>
        <dbReference type="Proteomes" id="UP000298595"/>
    </source>
</evidence>
<accession>A0A4D8PN99</accession>
<protein>
    <submittedName>
        <fullName evidence="3">(2Fe-2S)-binding protein</fullName>
    </submittedName>
</protein>
<dbReference type="InterPro" id="IPR036010">
    <property type="entry name" value="2Fe-2S_ferredoxin-like_sf"/>
</dbReference>
<evidence type="ECO:0000256" key="1">
    <source>
        <dbReference type="ARBA" id="ARBA00023002"/>
    </source>
</evidence>
<keyword evidence="1" id="KW-0560">Oxidoreductase</keyword>
<dbReference type="RefSeq" id="WP_137118398.1">
    <property type="nucleotide sequence ID" value="NZ_CP032325.1"/>
</dbReference>
<evidence type="ECO:0000313" key="3">
    <source>
        <dbReference type="EMBL" id="QCN99612.1"/>
    </source>
</evidence>
<dbReference type="GO" id="GO:0016491">
    <property type="term" value="F:oxidoreductase activity"/>
    <property type="evidence" value="ECO:0007669"/>
    <property type="project" value="UniProtKB-KW"/>
</dbReference>
<evidence type="ECO:0000256" key="2">
    <source>
        <dbReference type="SAM" id="MobiDB-lite"/>
    </source>
</evidence>
<dbReference type="Pfam" id="PF13510">
    <property type="entry name" value="Fer2_4"/>
    <property type="match status" value="1"/>
</dbReference>
<reference evidence="3 4" key="1">
    <citation type="submission" date="2018-09" db="EMBL/GenBank/DDBJ databases">
        <title>Whole genome based analysis of evolution and adaptive divergence in Indian and Brazilian strains of Azospirillum brasilense.</title>
        <authorList>
            <person name="Singh C."/>
            <person name="Tripathi A.K."/>
        </authorList>
    </citation>
    <scope>NUCLEOTIDE SEQUENCE [LARGE SCALE GENOMIC DNA]</scope>
    <source>
        <strain evidence="3 4">MTCC4035</strain>
        <plasmid evidence="3 4">p4</plasmid>
    </source>
</reference>
<feature type="region of interest" description="Disordered" evidence="2">
    <location>
        <begin position="108"/>
        <end position="129"/>
    </location>
</feature>
<keyword evidence="3" id="KW-0614">Plasmid</keyword>
<dbReference type="EMBL" id="CP032325">
    <property type="protein sequence ID" value="QCN99612.1"/>
    <property type="molecule type" value="Genomic_DNA"/>
</dbReference>
<dbReference type="AlphaFoldDB" id="A0A4D8PN99"/>
<organism evidence="3 4">
    <name type="scientific">Azospirillum argentinense</name>
    <dbReference type="NCBI Taxonomy" id="2970906"/>
    <lineage>
        <taxon>Bacteria</taxon>
        <taxon>Pseudomonadati</taxon>
        <taxon>Pseudomonadota</taxon>
        <taxon>Alphaproteobacteria</taxon>
        <taxon>Rhodospirillales</taxon>
        <taxon>Azospirillaceae</taxon>
        <taxon>Azospirillum</taxon>
    </lineage>
</organism>
<dbReference type="Gene3D" id="3.10.20.440">
    <property type="entry name" value="2Fe-2S iron-sulphur cluster binding domain, sarcosine oxidase, alpha subunit, N-terminal domain"/>
    <property type="match status" value="1"/>
</dbReference>
<dbReference type="InterPro" id="IPR042204">
    <property type="entry name" value="2Fe-2S-bd_N"/>
</dbReference>
<dbReference type="Proteomes" id="UP000298595">
    <property type="component" value="Plasmid p4"/>
</dbReference>
<dbReference type="GO" id="GO:0051536">
    <property type="term" value="F:iron-sulfur cluster binding"/>
    <property type="evidence" value="ECO:0007669"/>
    <property type="project" value="InterPro"/>
</dbReference>
<dbReference type="KEGG" id="aare:D3093_30595"/>
<proteinExistence type="predicted"/>
<sequence>MDRAASSASSPSSRRSGVREGESFTILFEDRFGKRAIPAWAGESVAAALLAAGERAWRTAEDGSPRGLFCGIGVCWECRCIIDGRPNTRACQTEARPGLSVRWQVGPGLLPDGSVPGSVPGGVPEGEAS</sequence>
<dbReference type="SUPFAM" id="SSF54292">
    <property type="entry name" value="2Fe-2S ferredoxin-like"/>
    <property type="match status" value="1"/>
</dbReference>
<name>A0A4D8PN99_9PROT</name>
<geneLocation type="plasmid" evidence="3 4">
    <name>p4</name>
</geneLocation>